<feature type="non-terminal residue" evidence="1">
    <location>
        <position position="80"/>
    </location>
</feature>
<organism evidence="1 2">
    <name type="scientific">Suillus fuscotomentosus</name>
    <dbReference type="NCBI Taxonomy" id="1912939"/>
    <lineage>
        <taxon>Eukaryota</taxon>
        <taxon>Fungi</taxon>
        <taxon>Dikarya</taxon>
        <taxon>Basidiomycota</taxon>
        <taxon>Agaricomycotina</taxon>
        <taxon>Agaricomycetes</taxon>
        <taxon>Agaricomycetidae</taxon>
        <taxon>Boletales</taxon>
        <taxon>Suillineae</taxon>
        <taxon>Suillaceae</taxon>
        <taxon>Suillus</taxon>
    </lineage>
</organism>
<dbReference type="GeneID" id="64669250"/>
<accession>A0AAD4E925</accession>
<evidence type="ECO:0000313" key="2">
    <source>
        <dbReference type="Proteomes" id="UP001195769"/>
    </source>
</evidence>
<proteinExistence type="predicted"/>
<protein>
    <submittedName>
        <fullName evidence="1">Uncharacterized protein</fullName>
    </submittedName>
</protein>
<dbReference type="AlphaFoldDB" id="A0AAD4E925"/>
<evidence type="ECO:0000313" key="1">
    <source>
        <dbReference type="EMBL" id="KAG1901576.1"/>
    </source>
</evidence>
<sequence length="80" mass="8645">VLQAAEKDPDLLKFKSTVPSLKAKKISMGDVFMHCNWVLHNHPVNAMQSSEHVSPLTNPHPGSKQLVTSAGTTLVVCLSP</sequence>
<dbReference type="RefSeq" id="XP_041227151.1">
    <property type="nucleotide sequence ID" value="XM_041374952.1"/>
</dbReference>
<name>A0AAD4E925_9AGAM</name>
<comment type="caution">
    <text evidence="1">The sequence shown here is derived from an EMBL/GenBank/DDBJ whole genome shotgun (WGS) entry which is preliminary data.</text>
</comment>
<dbReference type="EMBL" id="JABBWK010000021">
    <property type="protein sequence ID" value="KAG1901576.1"/>
    <property type="molecule type" value="Genomic_DNA"/>
</dbReference>
<reference evidence="1" key="1">
    <citation type="journal article" date="2020" name="New Phytol.">
        <title>Comparative genomics reveals dynamic genome evolution in host specialist ectomycorrhizal fungi.</title>
        <authorList>
            <person name="Lofgren L.A."/>
            <person name="Nguyen N.H."/>
            <person name="Vilgalys R."/>
            <person name="Ruytinx J."/>
            <person name="Liao H.L."/>
            <person name="Branco S."/>
            <person name="Kuo A."/>
            <person name="LaButti K."/>
            <person name="Lipzen A."/>
            <person name="Andreopoulos W."/>
            <person name="Pangilinan J."/>
            <person name="Riley R."/>
            <person name="Hundley H."/>
            <person name="Na H."/>
            <person name="Barry K."/>
            <person name="Grigoriev I.V."/>
            <person name="Stajich J.E."/>
            <person name="Kennedy P.G."/>
        </authorList>
    </citation>
    <scope>NUCLEOTIDE SEQUENCE</scope>
    <source>
        <strain evidence="1">FC203</strain>
    </source>
</reference>
<dbReference type="Proteomes" id="UP001195769">
    <property type="component" value="Unassembled WGS sequence"/>
</dbReference>
<gene>
    <name evidence="1" type="ORF">F5891DRAFT_950356</name>
</gene>
<keyword evidence="2" id="KW-1185">Reference proteome</keyword>